<dbReference type="GO" id="GO:0006508">
    <property type="term" value="P:proteolysis"/>
    <property type="evidence" value="ECO:0007669"/>
    <property type="project" value="UniProtKB-KW"/>
</dbReference>
<feature type="region of interest" description="Disordered" evidence="6">
    <location>
        <begin position="1129"/>
        <end position="1157"/>
    </location>
</feature>
<dbReference type="Pfam" id="PF02902">
    <property type="entry name" value="Peptidase_C48"/>
    <property type="match status" value="2"/>
</dbReference>
<feature type="compositionally biased region" description="Basic and acidic residues" evidence="6">
    <location>
        <begin position="987"/>
        <end position="1002"/>
    </location>
</feature>
<feature type="compositionally biased region" description="Basic and acidic residues" evidence="6">
    <location>
        <begin position="502"/>
        <end position="516"/>
    </location>
</feature>
<feature type="compositionally biased region" description="Polar residues" evidence="6">
    <location>
        <begin position="209"/>
        <end position="227"/>
    </location>
</feature>
<feature type="compositionally biased region" description="Polar residues" evidence="6">
    <location>
        <begin position="1062"/>
        <end position="1074"/>
    </location>
</feature>
<dbReference type="RefSeq" id="XP_056548463.1">
    <property type="nucleotide sequence ID" value="XM_056684857.1"/>
</dbReference>
<keyword evidence="2" id="KW-0597">Phosphoprotein</keyword>
<dbReference type="AlphaFoldDB" id="A0A9W9LUR9"/>
<gene>
    <name evidence="8" type="ORF">N7482_002732</name>
</gene>
<feature type="compositionally biased region" description="Polar residues" evidence="6">
    <location>
        <begin position="451"/>
        <end position="462"/>
    </location>
</feature>
<proteinExistence type="inferred from homology"/>
<evidence type="ECO:0000256" key="3">
    <source>
        <dbReference type="ARBA" id="ARBA00022670"/>
    </source>
</evidence>
<name>A0A9W9LUR9_9EURO</name>
<feature type="compositionally biased region" description="Acidic residues" evidence="6">
    <location>
        <begin position="468"/>
        <end position="477"/>
    </location>
</feature>
<sequence length="1157" mass="129841">MPPHRDPAGKQLLITHARSSGDHSQMLSKDREDEARLLGATYQNADSLVNKNYPHLEDAHDFEASGRPSKRRRQEGLKAVDLTHEDLAGPASSVHEVSVSGHRSSRLSPGSTFSPAKPRSNGRPTWHPEYRVVEDMLRCERSPRNRTRDRLPSHTGSLDEQFTAGAAVQRRYSGFNVDNADQQPTQAYLDPLRLKRNVLGSIEIAAPKGNTSEQIQSQTGTQPSIPSNMARIAPDSGDSPDELQGEVTTQPVPKRLEEKHNQKRRKQLHEQIMVSPSRKRSPADIEPTDFARSPRQGLKKSKHENRGSESALFYILSVRFGTISKTVENGEEVVIRVSDDRIELGKAITGGKPVEVLLRHIRSAYQGEDKVRLQLSHYQGSPGAYVDIHFSREASKRRFVQLLEKWCDEVPEKDSKHMEKLFSRYDREMLQHGNNAKAPFLDFAPSPPPSTSVKHATGQKLSSMLEGSADESEEHEEDGNRSEPQESSNSIDGAGEFQEMPNGRKQDADTRVEIPVKKSYGVQSRQRETRPATRRTTRLSDRLNCDDASADKTDPALQNDTFRKNWKEPLVYPKNGKKKEEVSVEDRDRLRENEFLNDNLIAFYMRFLQNHLERTNPEAANRVYFFNSYFFATLTNKGSREINYSGIEKWTRNVDLFSYDYIVVPINQNAHWYVAIICNLPSLVLDPAVRLESPAPMSDKESLNPPQKEVQEVAESSKPEPAPVSAKPSEEEPEKEQRPAPISPHSEEARQSFASMSLLEQQNACVETEEQKRPTSRTQDGPSLEHTPLSSAAILPAHQEHPAPTSQQSGKTKKKRGGVKLDPRQAAIITFDSLDLARSPTIRLLRDYICKEAASKRAMEIKNPLAEIKGMRAQNIPLQPNYSDCGLYLLAYLEKFVQSPDQFITKLLQREMNVHDDWPLLGSGLLRLRLRDFLDQLYQEQASDKKEDLMVDRQPISFLLGPPGPNREDADGQPQKTEAQDFAASSKGDETAGKKDVEDRAPQESGELSDSATSDLPDLVPIDPRASHNSTRETAEPPAADIVQLRPPANDPDVHGIPDSQELPTSASTRSDPASSHKEKKKPGKAHEDAPIRKADRKRPTTPDNTEVLNLEAVTHKSAHSPIIEVRVPPTVQVPRTPPRQEARQVRKSPRGMTWKS</sequence>
<evidence type="ECO:0000256" key="6">
    <source>
        <dbReference type="SAM" id="MobiDB-lite"/>
    </source>
</evidence>
<feature type="compositionally biased region" description="Basic and acidic residues" evidence="6">
    <location>
        <begin position="538"/>
        <end position="554"/>
    </location>
</feature>
<feature type="region of interest" description="Disordered" evidence="6">
    <location>
        <begin position="437"/>
        <end position="556"/>
    </location>
</feature>
<dbReference type="OrthoDB" id="442460at2759"/>
<evidence type="ECO:0000256" key="2">
    <source>
        <dbReference type="ARBA" id="ARBA00022553"/>
    </source>
</evidence>
<dbReference type="GeneID" id="81424033"/>
<feature type="region of interest" description="Disordered" evidence="6">
    <location>
        <begin position="799"/>
        <end position="821"/>
    </location>
</feature>
<feature type="compositionally biased region" description="Basic and acidic residues" evidence="6">
    <location>
        <begin position="709"/>
        <end position="718"/>
    </location>
</feature>
<comment type="similarity">
    <text evidence="1">Belongs to the peptidase C48 family.</text>
</comment>
<comment type="caution">
    <text evidence="8">The sequence shown here is derived from an EMBL/GenBank/DDBJ whole genome shotgun (WGS) entry which is preliminary data.</text>
</comment>
<dbReference type="Proteomes" id="UP001149163">
    <property type="component" value="Unassembled WGS sequence"/>
</dbReference>
<keyword evidence="3" id="KW-0645">Protease</keyword>
<evidence type="ECO:0000256" key="5">
    <source>
        <dbReference type="ARBA" id="ARBA00022801"/>
    </source>
</evidence>
<dbReference type="GO" id="GO:0016926">
    <property type="term" value="P:protein desumoylation"/>
    <property type="evidence" value="ECO:0007669"/>
    <property type="project" value="TreeGrafter"/>
</dbReference>
<feature type="region of interest" description="Disordered" evidence="6">
    <location>
        <begin position="207"/>
        <end position="304"/>
    </location>
</feature>
<dbReference type="GO" id="GO:0070139">
    <property type="term" value="F:SUMO-specific endopeptidase activity"/>
    <property type="evidence" value="ECO:0007669"/>
    <property type="project" value="TreeGrafter"/>
</dbReference>
<dbReference type="InterPro" id="IPR003653">
    <property type="entry name" value="Peptidase_C48_C"/>
</dbReference>
<feature type="region of interest" description="Disordered" evidence="6">
    <location>
        <begin position="81"/>
        <end position="127"/>
    </location>
</feature>
<dbReference type="PANTHER" id="PTHR46896:SF3">
    <property type="entry name" value="FI06413P-RELATED"/>
    <property type="match status" value="1"/>
</dbReference>
<feature type="region of interest" description="Disordered" evidence="6">
    <location>
        <begin position="956"/>
        <end position="1106"/>
    </location>
</feature>
<reference evidence="8" key="2">
    <citation type="journal article" date="2023" name="IMA Fungus">
        <title>Comparative genomic study of the Penicillium genus elucidates a diverse pangenome and 15 lateral gene transfer events.</title>
        <authorList>
            <person name="Petersen C."/>
            <person name="Sorensen T."/>
            <person name="Nielsen M.R."/>
            <person name="Sondergaard T.E."/>
            <person name="Sorensen J.L."/>
            <person name="Fitzpatrick D.A."/>
            <person name="Frisvad J.C."/>
            <person name="Nielsen K.L."/>
        </authorList>
    </citation>
    <scope>NUCLEOTIDE SEQUENCE</scope>
    <source>
        <strain evidence="8">IBT 26290</strain>
    </source>
</reference>
<evidence type="ECO:0000313" key="9">
    <source>
        <dbReference type="Proteomes" id="UP001149163"/>
    </source>
</evidence>
<dbReference type="InterPro" id="IPR038765">
    <property type="entry name" value="Papain-like_cys_pep_sf"/>
</dbReference>
<dbReference type="EMBL" id="JAPQKN010000001">
    <property type="protein sequence ID" value="KAJ5176855.1"/>
    <property type="molecule type" value="Genomic_DNA"/>
</dbReference>
<reference evidence="8" key="1">
    <citation type="submission" date="2022-11" db="EMBL/GenBank/DDBJ databases">
        <authorList>
            <person name="Petersen C."/>
        </authorList>
    </citation>
    <scope>NUCLEOTIDE SEQUENCE</scope>
    <source>
        <strain evidence="8">IBT 26290</strain>
    </source>
</reference>
<protein>
    <recommendedName>
        <fullName evidence="7">Ubiquitin-like protease family profile domain-containing protein</fullName>
    </recommendedName>
</protein>
<feature type="region of interest" description="Disordered" evidence="6">
    <location>
        <begin position="695"/>
        <end position="787"/>
    </location>
</feature>
<organism evidence="8 9">
    <name type="scientific">Penicillium canariense</name>
    <dbReference type="NCBI Taxonomy" id="189055"/>
    <lineage>
        <taxon>Eukaryota</taxon>
        <taxon>Fungi</taxon>
        <taxon>Dikarya</taxon>
        <taxon>Ascomycota</taxon>
        <taxon>Pezizomycotina</taxon>
        <taxon>Eurotiomycetes</taxon>
        <taxon>Eurotiomycetidae</taxon>
        <taxon>Eurotiales</taxon>
        <taxon>Aspergillaceae</taxon>
        <taxon>Penicillium</taxon>
    </lineage>
</organism>
<dbReference type="PANTHER" id="PTHR46896">
    <property type="entry name" value="SENTRIN-SPECIFIC PROTEASE"/>
    <property type="match status" value="1"/>
</dbReference>
<dbReference type="Gene3D" id="3.40.395.10">
    <property type="entry name" value="Adenoviral Proteinase, Chain A"/>
    <property type="match status" value="1"/>
</dbReference>
<feature type="compositionally biased region" description="Polar residues" evidence="6">
    <location>
        <begin position="752"/>
        <end position="765"/>
    </location>
</feature>
<evidence type="ECO:0000259" key="7">
    <source>
        <dbReference type="PROSITE" id="PS50600"/>
    </source>
</evidence>
<keyword evidence="4" id="KW-0833">Ubl conjugation pathway</keyword>
<dbReference type="PROSITE" id="PS50600">
    <property type="entry name" value="ULP_PROTEASE"/>
    <property type="match status" value="1"/>
</dbReference>
<evidence type="ECO:0000313" key="8">
    <source>
        <dbReference type="EMBL" id="KAJ5176855.1"/>
    </source>
</evidence>
<accession>A0A9W9LUR9</accession>
<dbReference type="GO" id="GO:0005634">
    <property type="term" value="C:nucleus"/>
    <property type="evidence" value="ECO:0007669"/>
    <property type="project" value="TreeGrafter"/>
</dbReference>
<dbReference type="InterPro" id="IPR051947">
    <property type="entry name" value="Sentrin-specific_protease"/>
</dbReference>
<evidence type="ECO:0000256" key="4">
    <source>
        <dbReference type="ARBA" id="ARBA00022786"/>
    </source>
</evidence>
<dbReference type="GO" id="GO:0005737">
    <property type="term" value="C:cytoplasm"/>
    <property type="evidence" value="ECO:0007669"/>
    <property type="project" value="TreeGrafter"/>
</dbReference>
<feature type="domain" description="Ubiquitin-like protease family profile" evidence="7">
    <location>
        <begin position="580"/>
        <end position="896"/>
    </location>
</feature>
<keyword evidence="9" id="KW-1185">Reference proteome</keyword>
<feature type="compositionally biased region" description="Basic and acidic residues" evidence="6">
    <location>
        <begin position="1085"/>
        <end position="1101"/>
    </location>
</feature>
<keyword evidence="5" id="KW-0378">Hydrolase</keyword>
<dbReference type="SUPFAM" id="SSF54001">
    <property type="entry name" value="Cysteine proteinases"/>
    <property type="match status" value="1"/>
</dbReference>
<evidence type="ECO:0000256" key="1">
    <source>
        <dbReference type="ARBA" id="ARBA00005234"/>
    </source>
</evidence>